<evidence type="ECO:0000313" key="2">
    <source>
        <dbReference type="Proteomes" id="UP000823613"/>
    </source>
</evidence>
<reference evidence="1" key="2">
    <citation type="journal article" date="2021" name="PeerJ">
        <title>Extensive microbial diversity within the chicken gut microbiome revealed by metagenomics and culture.</title>
        <authorList>
            <person name="Gilroy R."/>
            <person name="Ravi A."/>
            <person name="Getino M."/>
            <person name="Pursley I."/>
            <person name="Horton D.L."/>
            <person name="Alikhan N.F."/>
            <person name="Baker D."/>
            <person name="Gharbi K."/>
            <person name="Hall N."/>
            <person name="Watson M."/>
            <person name="Adriaenssens E.M."/>
            <person name="Foster-Nyarko E."/>
            <person name="Jarju S."/>
            <person name="Secka A."/>
            <person name="Antonio M."/>
            <person name="Oren A."/>
            <person name="Chaudhuri R.R."/>
            <person name="La Ragione R."/>
            <person name="Hildebrand F."/>
            <person name="Pallen M.J."/>
        </authorList>
    </citation>
    <scope>NUCLEOTIDE SEQUENCE</scope>
    <source>
        <strain evidence="1">11159</strain>
    </source>
</reference>
<organism evidence="1 2">
    <name type="scientific">Candidatus Onthovivens merdipullorum</name>
    <dbReference type="NCBI Taxonomy" id="2840889"/>
    <lineage>
        <taxon>Bacteria</taxon>
        <taxon>Bacillati</taxon>
        <taxon>Bacillota</taxon>
        <taxon>Bacilli</taxon>
        <taxon>Bacillales</taxon>
        <taxon>Candidatus Onthovivens</taxon>
    </lineage>
</organism>
<dbReference type="AlphaFoldDB" id="A0A9D9DLC9"/>
<name>A0A9D9DLC9_9BACL</name>
<sequence>MKLKSTRYEEIKRSISQLLVDYNINQLPIDLDLLIKRMNIKVIYAKDKIMRNENRLKIIINILEHNPSYFYYDNINQQFYIYLDNFNCTKERQRYSLTHEIVLK</sequence>
<accession>A0A9D9DLC9</accession>
<comment type="caution">
    <text evidence="1">The sequence shown here is derived from an EMBL/GenBank/DDBJ whole genome shotgun (WGS) entry which is preliminary data.</text>
</comment>
<dbReference type="EMBL" id="JADIMY010000025">
    <property type="protein sequence ID" value="MBO8427169.1"/>
    <property type="molecule type" value="Genomic_DNA"/>
</dbReference>
<gene>
    <name evidence="1" type="ORF">IAC58_01245</name>
</gene>
<evidence type="ECO:0000313" key="1">
    <source>
        <dbReference type="EMBL" id="MBO8427169.1"/>
    </source>
</evidence>
<dbReference type="Proteomes" id="UP000823613">
    <property type="component" value="Unassembled WGS sequence"/>
</dbReference>
<protein>
    <submittedName>
        <fullName evidence="1">Uncharacterized protein</fullName>
    </submittedName>
</protein>
<reference evidence="1" key="1">
    <citation type="submission" date="2020-10" db="EMBL/GenBank/DDBJ databases">
        <authorList>
            <person name="Gilroy R."/>
        </authorList>
    </citation>
    <scope>NUCLEOTIDE SEQUENCE</scope>
    <source>
        <strain evidence="1">11159</strain>
    </source>
</reference>
<proteinExistence type="predicted"/>